<feature type="domain" description="MPN" evidence="7">
    <location>
        <begin position="219"/>
        <end position="351"/>
    </location>
</feature>
<evidence type="ECO:0000313" key="8">
    <source>
        <dbReference type="EMBL" id="OWQ98506.1"/>
    </source>
</evidence>
<accession>A0A246JZ66</accession>
<sequence length="475" mass="51795">MKVWEHAHRVVSRFPGHCRRLCRVEGRRTRTGDGGDRGGDGGLGPDPSYLRADELRHCRHRSSRDRPFWRRVHRRARDVCASLLAHVHRRLSSGPAPRAHEPNIRHGAAPGGVSYDAGGDVVAGPGDPHPRNLASPASAGARRQRAILAQFVATLDPDNSEAIAGTLLAEHQTLGRLLAQSPEALARTLGQFSPVAAMIVAARAVTSEALRAELAGRGIDPANPRLLEYLRASMGALPHETLRILFLDASRRLIADEQLQHGTVGQVAFYPRTIFRRAIELDAAAIILVHNHPSGDPTPSRSDIMATERLAAIGRSLDVEVLEHIVVTLRRHRTILHGGTAACSEASSAAVLLDTASEWRRARGAKLALANAQRASRRRLLRRQLVGAADLFGEPAWDMLIDLFIHEGEAKAVSTSSLCIASGLPMTSALRLLQRLCDAGLVTREADRLDGRRNFIRLVPPLAHRLMAYFTEGDE</sequence>
<dbReference type="InterPro" id="IPR036390">
    <property type="entry name" value="WH_DNA-bd_sf"/>
</dbReference>
<dbReference type="Pfam" id="PF04002">
    <property type="entry name" value="RadC"/>
    <property type="match status" value="1"/>
</dbReference>
<keyword evidence="5" id="KW-0482">Metalloprotease</keyword>
<evidence type="ECO:0000313" key="9">
    <source>
        <dbReference type="Proteomes" id="UP000197097"/>
    </source>
</evidence>
<protein>
    <recommendedName>
        <fullName evidence="7">MPN domain-containing protein</fullName>
    </recommendedName>
</protein>
<dbReference type="InterPro" id="IPR037518">
    <property type="entry name" value="MPN"/>
</dbReference>
<dbReference type="GO" id="GO:0046872">
    <property type="term" value="F:metal ion binding"/>
    <property type="evidence" value="ECO:0007669"/>
    <property type="project" value="UniProtKB-KW"/>
</dbReference>
<comment type="caution">
    <text evidence="8">The sequence shown here is derived from an EMBL/GenBank/DDBJ whole genome shotgun (WGS) entry which is preliminary data.</text>
</comment>
<organism evidence="8 9">
    <name type="scientific">Sphingopyxis witflariensis</name>
    <dbReference type="NCBI Taxonomy" id="173675"/>
    <lineage>
        <taxon>Bacteria</taxon>
        <taxon>Pseudomonadati</taxon>
        <taxon>Pseudomonadota</taxon>
        <taxon>Alphaproteobacteria</taxon>
        <taxon>Sphingomonadales</taxon>
        <taxon>Sphingomonadaceae</taxon>
        <taxon>Sphingopyxis</taxon>
    </lineage>
</organism>
<dbReference type="Gene3D" id="3.40.140.10">
    <property type="entry name" value="Cytidine Deaminase, domain 2"/>
    <property type="match status" value="1"/>
</dbReference>
<evidence type="ECO:0000256" key="6">
    <source>
        <dbReference type="SAM" id="MobiDB-lite"/>
    </source>
</evidence>
<dbReference type="PROSITE" id="PS50249">
    <property type="entry name" value="MPN"/>
    <property type="match status" value="1"/>
</dbReference>
<evidence type="ECO:0000256" key="3">
    <source>
        <dbReference type="ARBA" id="ARBA00022801"/>
    </source>
</evidence>
<dbReference type="PANTHER" id="PTHR30471:SF3">
    <property type="entry name" value="UPF0758 PROTEIN YEES-RELATED"/>
    <property type="match status" value="1"/>
</dbReference>
<name>A0A246JZ66_9SPHN</name>
<dbReference type="PROSITE" id="PS01302">
    <property type="entry name" value="UPF0758"/>
    <property type="match status" value="1"/>
</dbReference>
<evidence type="ECO:0000256" key="1">
    <source>
        <dbReference type="ARBA" id="ARBA00022670"/>
    </source>
</evidence>
<feature type="compositionally biased region" description="Basic and acidic residues" evidence="6">
    <location>
        <begin position="28"/>
        <end position="39"/>
    </location>
</feature>
<dbReference type="EMBL" id="NISJ01000003">
    <property type="protein sequence ID" value="OWQ98506.1"/>
    <property type="molecule type" value="Genomic_DNA"/>
</dbReference>
<keyword evidence="1" id="KW-0645">Protease</keyword>
<keyword evidence="4" id="KW-0862">Zinc</keyword>
<dbReference type="InterPro" id="IPR025657">
    <property type="entry name" value="RadC_JAB"/>
</dbReference>
<evidence type="ECO:0000256" key="4">
    <source>
        <dbReference type="ARBA" id="ARBA00022833"/>
    </source>
</evidence>
<evidence type="ECO:0000259" key="7">
    <source>
        <dbReference type="PROSITE" id="PS50249"/>
    </source>
</evidence>
<dbReference type="PANTHER" id="PTHR30471">
    <property type="entry name" value="DNA REPAIR PROTEIN RADC"/>
    <property type="match status" value="1"/>
</dbReference>
<dbReference type="SUPFAM" id="SSF46785">
    <property type="entry name" value="Winged helix' DNA-binding domain"/>
    <property type="match status" value="1"/>
</dbReference>
<evidence type="ECO:0000256" key="2">
    <source>
        <dbReference type="ARBA" id="ARBA00022723"/>
    </source>
</evidence>
<dbReference type="InterPro" id="IPR001405">
    <property type="entry name" value="UPF0758"/>
</dbReference>
<keyword evidence="3" id="KW-0378">Hydrolase</keyword>
<gene>
    <name evidence="8" type="ORF">CDQ91_08525</name>
</gene>
<dbReference type="CDD" id="cd08071">
    <property type="entry name" value="MPN_DUF2466"/>
    <property type="match status" value="1"/>
</dbReference>
<dbReference type="Gene3D" id="1.10.10.10">
    <property type="entry name" value="Winged helix-like DNA-binding domain superfamily/Winged helix DNA-binding domain"/>
    <property type="match status" value="1"/>
</dbReference>
<keyword evidence="2" id="KW-0479">Metal-binding</keyword>
<dbReference type="InterPro" id="IPR036388">
    <property type="entry name" value="WH-like_DNA-bd_sf"/>
</dbReference>
<feature type="region of interest" description="Disordered" evidence="6">
    <location>
        <begin position="28"/>
        <end position="50"/>
    </location>
</feature>
<reference evidence="8 9" key="1">
    <citation type="journal article" date="2002" name="Int. J. Syst. Evol. Microbiol.">
        <title>Sphingopyxis witflariensis sp. nov., isolated from activated sludge.</title>
        <authorList>
            <person name="Kampfer P."/>
            <person name="Witzenberger R."/>
            <person name="Denner E.B."/>
            <person name="Busse H.J."/>
            <person name="Neef A."/>
        </authorList>
    </citation>
    <scope>NUCLEOTIDE SEQUENCE [LARGE SCALE GENOMIC DNA]</scope>
    <source>
        <strain evidence="8 9">DSM 14551</strain>
    </source>
</reference>
<evidence type="ECO:0000256" key="5">
    <source>
        <dbReference type="ARBA" id="ARBA00023049"/>
    </source>
</evidence>
<proteinExistence type="predicted"/>
<dbReference type="Proteomes" id="UP000197097">
    <property type="component" value="Unassembled WGS sequence"/>
</dbReference>
<dbReference type="GO" id="GO:0008237">
    <property type="term" value="F:metallopeptidase activity"/>
    <property type="evidence" value="ECO:0007669"/>
    <property type="project" value="UniProtKB-KW"/>
</dbReference>
<keyword evidence="9" id="KW-1185">Reference proteome</keyword>
<dbReference type="GO" id="GO:0006508">
    <property type="term" value="P:proteolysis"/>
    <property type="evidence" value="ECO:0007669"/>
    <property type="project" value="UniProtKB-KW"/>
</dbReference>
<dbReference type="AlphaFoldDB" id="A0A246JZ66"/>
<dbReference type="InterPro" id="IPR020891">
    <property type="entry name" value="UPF0758_CS"/>
</dbReference>